<evidence type="ECO:0000256" key="1">
    <source>
        <dbReference type="SAM" id="MobiDB-lite"/>
    </source>
</evidence>
<evidence type="ECO:0000313" key="3">
    <source>
        <dbReference type="Proteomes" id="UP001283361"/>
    </source>
</evidence>
<evidence type="ECO:0000313" key="2">
    <source>
        <dbReference type="EMBL" id="KAK3731298.1"/>
    </source>
</evidence>
<dbReference type="Proteomes" id="UP001283361">
    <property type="component" value="Unassembled WGS sequence"/>
</dbReference>
<feature type="region of interest" description="Disordered" evidence="1">
    <location>
        <begin position="12"/>
        <end position="36"/>
    </location>
</feature>
<sequence length="115" mass="12626">MKTVLPDGVRLGVKATGQRLPQHRPPPSIKTWGKPTVTQRQATPVTWDESAWSVVLILVVDAALTFKVFTRSSEDSNPKPITSTKIVVSNRVSSPAVLRYHPNRISDSEPNLGQS</sequence>
<dbReference type="EMBL" id="JAWDGP010007018">
    <property type="protein sequence ID" value="KAK3731298.1"/>
    <property type="molecule type" value="Genomic_DNA"/>
</dbReference>
<accession>A0AAE0Y3A0</accession>
<comment type="caution">
    <text evidence="2">The sequence shown here is derived from an EMBL/GenBank/DDBJ whole genome shotgun (WGS) entry which is preliminary data.</text>
</comment>
<protein>
    <submittedName>
        <fullName evidence="2">Uncharacterized protein</fullName>
    </submittedName>
</protein>
<reference evidence="2" key="1">
    <citation type="journal article" date="2023" name="G3 (Bethesda)">
        <title>A reference genome for the long-term kleptoplast-retaining sea slug Elysia crispata morphotype clarki.</title>
        <authorList>
            <person name="Eastman K.E."/>
            <person name="Pendleton A.L."/>
            <person name="Shaikh M.A."/>
            <person name="Suttiyut T."/>
            <person name="Ogas R."/>
            <person name="Tomko P."/>
            <person name="Gavelis G."/>
            <person name="Widhalm J.R."/>
            <person name="Wisecaver J.H."/>
        </authorList>
    </citation>
    <scope>NUCLEOTIDE SEQUENCE</scope>
    <source>
        <strain evidence="2">ECLA1</strain>
    </source>
</reference>
<gene>
    <name evidence="2" type="ORF">RRG08_025840</name>
</gene>
<name>A0AAE0Y3A0_9GAST</name>
<proteinExistence type="predicted"/>
<organism evidence="2 3">
    <name type="scientific">Elysia crispata</name>
    <name type="common">lettuce slug</name>
    <dbReference type="NCBI Taxonomy" id="231223"/>
    <lineage>
        <taxon>Eukaryota</taxon>
        <taxon>Metazoa</taxon>
        <taxon>Spiralia</taxon>
        <taxon>Lophotrochozoa</taxon>
        <taxon>Mollusca</taxon>
        <taxon>Gastropoda</taxon>
        <taxon>Heterobranchia</taxon>
        <taxon>Euthyneura</taxon>
        <taxon>Panpulmonata</taxon>
        <taxon>Sacoglossa</taxon>
        <taxon>Placobranchoidea</taxon>
        <taxon>Plakobranchidae</taxon>
        <taxon>Elysia</taxon>
    </lineage>
</organism>
<dbReference type="AlphaFoldDB" id="A0AAE0Y3A0"/>
<keyword evidence="3" id="KW-1185">Reference proteome</keyword>